<dbReference type="InterPro" id="IPR025324">
    <property type="entry name" value="DUF4230"/>
</dbReference>
<proteinExistence type="predicted"/>
<name>A0A1G2HTH5_9BACT</name>
<reference evidence="2 3" key="1">
    <citation type="journal article" date="2016" name="Nat. Commun.">
        <title>Thousands of microbial genomes shed light on interconnected biogeochemical processes in an aquifer system.</title>
        <authorList>
            <person name="Anantharaman K."/>
            <person name="Brown C.T."/>
            <person name="Hug L.A."/>
            <person name="Sharon I."/>
            <person name="Castelle C.J."/>
            <person name="Probst A.J."/>
            <person name="Thomas B.C."/>
            <person name="Singh A."/>
            <person name="Wilkins M.J."/>
            <person name="Karaoz U."/>
            <person name="Brodie E.L."/>
            <person name="Williams K.H."/>
            <person name="Hubbard S.S."/>
            <person name="Banfield J.F."/>
        </authorList>
    </citation>
    <scope>NUCLEOTIDE SEQUENCE [LARGE SCALE GENOMIC DNA]</scope>
</reference>
<keyword evidence="1" id="KW-0472">Membrane</keyword>
<evidence type="ECO:0000313" key="3">
    <source>
        <dbReference type="Proteomes" id="UP000179183"/>
    </source>
</evidence>
<evidence type="ECO:0000313" key="2">
    <source>
        <dbReference type="EMBL" id="OGZ65832.1"/>
    </source>
</evidence>
<keyword evidence="1" id="KW-0812">Transmembrane</keyword>
<sequence length="203" mass="21881">MKITTIIKLLIALVISLLVIYGLIALIKLFSPQGVFISLKQPSVVTQIKSLNRLETASFTIEKVIEAGTGGNAFQNILFGDKILLIAHGNIIAGFDLSKLQSSAVVIKGSSLYIELPAPEILVSSLDENQTKVYDRKLGLFTKGDPSLESKVRLAAENSMRQAACDGGILSIASDNARKQFQTTFITAGFKEVIIDIPVGKCN</sequence>
<feature type="transmembrane region" description="Helical" evidence="1">
    <location>
        <begin position="6"/>
        <end position="30"/>
    </location>
</feature>
<comment type="caution">
    <text evidence="2">The sequence shown here is derived from an EMBL/GenBank/DDBJ whole genome shotgun (WGS) entry which is preliminary data.</text>
</comment>
<protein>
    <recommendedName>
        <fullName evidence="4">DUF4230 domain-containing protein</fullName>
    </recommendedName>
</protein>
<evidence type="ECO:0008006" key="4">
    <source>
        <dbReference type="Google" id="ProtNLM"/>
    </source>
</evidence>
<gene>
    <name evidence="2" type="ORF">A3D34_03215</name>
</gene>
<dbReference type="Pfam" id="PF14014">
    <property type="entry name" value="DUF4230"/>
    <property type="match status" value="1"/>
</dbReference>
<dbReference type="EMBL" id="MHOQ01000035">
    <property type="protein sequence ID" value="OGZ65832.1"/>
    <property type="molecule type" value="Genomic_DNA"/>
</dbReference>
<evidence type="ECO:0000256" key="1">
    <source>
        <dbReference type="SAM" id="Phobius"/>
    </source>
</evidence>
<accession>A0A1G2HTH5</accession>
<keyword evidence="1" id="KW-1133">Transmembrane helix</keyword>
<dbReference type="AlphaFoldDB" id="A0A1G2HTH5"/>
<dbReference type="Proteomes" id="UP000179183">
    <property type="component" value="Unassembled WGS sequence"/>
</dbReference>
<organism evidence="2 3">
    <name type="scientific">Candidatus Staskawiczbacteria bacterium RIFCSPHIGHO2_02_FULL_33_16</name>
    <dbReference type="NCBI Taxonomy" id="1802204"/>
    <lineage>
        <taxon>Bacteria</taxon>
        <taxon>Candidatus Staskawicziibacteriota</taxon>
    </lineage>
</organism>